<feature type="signal peptide" evidence="2">
    <location>
        <begin position="1"/>
        <end position="26"/>
    </location>
</feature>
<feature type="region of interest" description="Disordered" evidence="1">
    <location>
        <begin position="90"/>
        <end position="128"/>
    </location>
</feature>
<evidence type="ECO:0000256" key="2">
    <source>
        <dbReference type="SAM" id="SignalP"/>
    </source>
</evidence>
<dbReference type="Proteomes" id="UP000188929">
    <property type="component" value="Unassembled WGS sequence"/>
</dbReference>
<proteinExistence type="predicted"/>
<evidence type="ECO:0000313" key="3">
    <source>
        <dbReference type="EMBL" id="ONH29496.1"/>
    </source>
</evidence>
<reference evidence="4" key="1">
    <citation type="submission" date="2016-10" db="EMBL/GenBank/DDBJ databases">
        <title>Frankia sp. NRRL B-16386 Genome sequencing.</title>
        <authorList>
            <person name="Ghodhbane-Gtari F."/>
            <person name="Swanson E."/>
            <person name="Gueddou A."/>
            <person name="Hezbri K."/>
            <person name="Ktari K."/>
            <person name="Nouioui I."/>
            <person name="Morris K."/>
            <person name="Simpson S."/>
            <person name="Abebe-Akele F."/>
            <person name="Thomas K."/>
            <person name="Gtari M."/>
            <person name="Tisa L.S."/>
        </authorList>
    </citation>
    <scope>NUCLEOTIDE SEQUENCE [LARGE SCALE GENOMIC DNA]</scope>
    <source>
        <strain evidence="4">NRRL B-16386</strain>
    </source>
</reference>
<dbReference type="AlphaFoldDB" id="A0A1V2I9T4"/>
<feature type="chain" id="PRO_5012460126" evidence="2">
    <location>
        <begin position="27"/>
        <end position="128"/>
    </location>
</feature>
<dbReference type="RefSeq" id="WP_076818018.1">
    <property type="nucleotide sequence ID" value="NZ_MOMC01000032.1"/>
</dbReference>
<keyword evidence="4" id="KW-1185">Reference proteome</keyword>
<dbReference type="EMBL" id="MOMC01000032">
    <property type="protein sequence ID" value="ONH29496.1"/>
    <property type="molecule type" value="Genomic_DNA"/>
</dbReference>
<sequence>MQLRRVILVSALALGLAGSGTAAANAAGVLPGSEGPTGHTTACPAPGDPAVDDVQVKDGKIYHNGQLVGEAEPGSPVAITRDGKVHIGTDAETLPRPADAKESLVTAGSPGGGVDEKGFTCEIDGADQ</sequence>
<keyword evidence="2" id="KW-0732">Signal</keyword>
<dbReference type="STRING" id="1834516.BL253_16645"/>
<accession>A0A1V2I9T4</accession>
<evidence type="ECO:0000313" key="4">
    <source>
        <dbReference type="Proteomes" id="UP000188929"/>
    </source>
</evidence>
<organism evidence="3 4">
    <name type="scientific">Pseudofrankia asymbiotica</name>
    <dbReference type="NCBI Taxonomy" id="1834516"/>
    <lineage>
        <taxon>Bacteria</taxon>
        <taxon>Bacillati</taxon>
        <taxon>Actinomycetota</taxon>
        <taxon>Actinomycetes</taxon>
        <taxon>Frankiales</taxon>
        <taxon>Frankiaceae</taxon>
        <taxon>Pseudofrankia</taxon>
    </lineage>
</organism>
<evidence type="ECO:0000256" key="1">
    <source>
        <dbReference type="SAM" id="MobiDB-lite"/>
    </source>
</evidence>
<name>A0A1V2I9T4_9ACTN</name>
<comment type="caution">
    <text evidence="3">The sequence shown here is derived from an EMBL/GenBank/DDBJ whole genome shotgun (WGS) entry which is preliminary data.</text>
</comment>
<gene>
    <name evidence="3" type="ORF">BL253_16645</name>
</gene>
<protein>
    <submittedName>
        <fullName evidence="3">Uncharacterized protein</fullName>
    </submittedName>
</protein>